<dbReference type="InterPro" id="IPR029058">
    <property type="entry name" value="AB_hydrolase_fold"/>
</dbReference>
<name>A0A2M7TKN7_UNCKA</name>
<dbReference type="AlphaFoldDB" id="A0A2M7TKN7"/>
<evidence type="ECO:0000313" key="3">
    <source>
        <dbReference type="Proteomes" id="UP000228920"/>
    </source>
</evidence>
<dbReference type="SUPFAM" id="SSF53474">
    <property type="entry name" value="alpha/beta-Hydrolases"/>
    <property type="match status" value="1"/>
</dbReference>
<comment type="caution">
    <text evidence="2">The sequence shown here is derived from an EMBL/GenBank/DDBJ whole genome shotgun (WGS) entry which is preliminary data.</text>
</comment>
<dbReference type="PANTHER" id="PTHR43798:SF33">
    <property type="entry name" value="HYDROLASE, PUTATIVE (AFU_ORTHOLOGUE AFUA_2G14860)-RELATED"/>
    <property type="match status" value="1"/>
</dbReference>
<evidence type="ECO:0000313" key="2">
    <source>
        <dbReference type="EMBL" id="PIZ47293.1"/>
    </source>
</evidence>
<gene>
    <name evidence="2" type="ORF">COY32_01915</name>
</gene>
<dbReference type="GO" id="GO:0016020">
    <property type="term" value="C:membrane"/>
    <property type="evidence" value="ECO:0007669"/>
    <property type="project" value="TreeGrafter"/>
</dbReference>
<organism evidence="2 3">
    <name type="scientific">candidate division WWE3 bacterium CG_4_10_14_0_2_um_filter_41_14</name>
    <dbReference type="NCBI Taxonomy" id="1975072"/>
    <lineage>
        <taxon>Bacteria</taxon>
        <taxon>Katanobacteria</taxon>
    </lineage>
</organism>
<protein>
    <recommendedName>
        <fullName evidence="1">AB hydrolase-1 domain-containing protein</fullName>
    </recommendedName>
</protein>
<dbReference type="EMBL" id="PFNL01000055">
    <property type="protein sequence ID" value="PIZ47293.1"/>
    <property type="molecule type" value="Genomic_DNA"/>
</dbReference>
<dbReference type="InterPro" id="IPR050266">
    <property type="entry name" value="AB_hydrolase_sf"/>
</dbReference>
<dbReference type="PRINTS" id="PR00111">
    <property type="entry name" value="ABHYDROLASE"/>
</dbReference>
<sequence>MKRNSASINGIHISYVDSIVGSKTIVIFHGFLFSAHLYLCLAQQLIDKGFRVIIPDLPGHGQSEPMDPNISLTDMADHMFELIETLVGSEQKVTIIGHSMGGLVGFYFAQRHAKRINRLVLLNSSGLAYINRNVFGWLFAAATKTVRGYKTPVTVLKIFYEVAKNVLQHPQYLLRTAHVVINTLVWPENLLCQVSVFCASDDDFYPWQTVDVYMKVVVQNQSHDWPVLNPSHVVETLNDYL</sequence>
<accession>A0A2M7TKN7</accession>
<proteinExistence type="predicted"/>
<dbReference type="Pfam" id="PF00561">
    <property type="entry name" value="Abhydrolase_1"/>
    <property type="match status" value="1"/>
</dbReference>
<evidence type="ECO:0000259" key="1">
    <source>
        <dbReference type="Pfam" id="PF00561"/>
    </source>
</evidence>
<feature type="domain" description="AB hydrolase-1" evidence="1">
    <location>
        <begin position="24"/>
        <end position="124"/>
    </location>
</feature>
<reference evidence="3" key="1">
    <citation type="submission" date="2017-09" db="EMBL/GenBank/DDBJ databases">
        <title>Depth-based differentiation of microbial function through sediment-hosted aquifers and enrichment of novel symbionts in the deep terrestrial subsurface.</title>
        <authorList>
            <person name="Probst A.J."/>
            <person name="Ladd B."/>
            <person name="Jarett J.K."/>
            <person name="Geller-Mcgrath D.E."/>
            <person name="Sieber C.M.K."/>
            <person name="Emerson J.B."/>
            <person name="Anantharaman K."/>
            <person name="Thomas B.C."/>
            <person name="Malmstrom R."/>
            <person name="Stieglmeier M."/>
            <person name="Klingl A."/>
            <person name="Woyke T."/>
            <person name="Ryan C.M."/>
            <person name="Banfield J.F."/>
        </authorList>
    </citation>
    <scope>NUCLEOTIDE SEQUENCE [LARGE SCALE GENOMIC DNA]</scope>
</reference>
<dbReference type="PANTHER" id="PTHR43798">
    <property type="entry name" value="MONOACYLGLYCEROL LIPASE"/>
    <property type="match status" value="1"/>
</dbReference>
<dbReference type="InterPro" id="IPR000073">
    <property type="entry name" value="AB_hydrolase_1"/>
</dbReference>
<dbReference type="Proteomes" id="UP000228920">
    <property type="component" value="Unassembled WGS sequence"/>
</dbReference>
<dbReference type="Gene3D" id="3.40.50.1820">
    <property type="entry name" value="alpha/beta hydrolase"/>
    <property type="match status" value="1"/>
</dbReference>